<gene>
    <name evidence="1" type="ORF">T10_11453</name>
</gene>
<protein>
    <submittedName>
        <fullName evidence="1">Uncharacterized protein</fullName>
    </submittedName>
</protein>
<dbReference type="EMBL" id="JYDO01000155">
    <property type="protein sequence ID" value="KRZ68749.1"/>
    <property type="molecule type" value="Genomic_DNA"/>
</dbReference>
<keyword evidence="2" id="KW-1185">Reference proteome</keyword>
<comment type="caution">
    <text evidence="1">The sequence shown here is derived from an EMBL/GenBank/DDBJ whole genome shotgun (WGS) entry which is preliminary data.</text>
</comment>
<dbReference type="Proteomes" id="UP000054843">
    <property type="component" value="Unassembled WGS sequence"/>
</dbReference>
<sequence>MDFCTRTFYDATTCHVSQTNKCPINDDKASYGDRYLHNGALEIGFRGLELSEDLLLIGHFIFGYSICVLDFIFTIDLCRTDAPDSPSISGNDFDCYALNQTNKIKFKYEINI</sequence>
<proteinExistence type="predicted"/>
<dbReference type="AlphaFoldDB" id="A0A0V1MA54"/>
<accession>A0A0V1MA54</accession>
<evidence type="ECO:0000313" key="1">
    <source>
        <dbReference type="EMBL" id="KRZ68749.1"/>
    </source>
</evidence>
<evidence type="ECO:0000313" key="2">
    <source>
        <dbReference type="Proteomes" id="UP000054843"/>
    </source>
</evidence>
<reference evidence="1 2" key="1">
    <citation type="submission" date="2015-01" db="EMBL/GenBank/DDBJ databases">
        <title>Evolution of Trichinella species and genotypes.</title>
        <authorList>
            <person name="Korhonen P.K."/>
            <person name="Edoardo P."/>
            <person name="Giuseppe L.R."/>
            <person name="Gasser R.B."/>
        </authorList>
    </citation>
    <scope>NUCLEOTIDE SEQUENCE [LARGE SCALE GENOMIC DNA]</scope>
    <source>
        <strain evidence="1">ISS1980</strain>
    </source>
</reference>
<organism evidence="1 2">
    <name type="scientific">Trichinella papuae</name>
    <dbReference type="NCBI Taxonomy" id="268474"/>
    <lineage>
        <taxon>Eukaryota</taxon>
        <taxon>Metazoa</taxon>
        <taxon>Ecdysozoa</taxon>
        <taxon>Nematoda</taxon>
        <taxon>Enoplea</taxon>
        <taxon>Dorylaimia</taxon>
        <taxon>Trichinellida</taxon>
        <taxon>Trichinellidae</taxon>
        <taxon>Trichinella</taxon>
    </lineage>
</organism>
<name>A0A0V1MA54_9BILA</name>